<proteinExistence type="inferred from homology"/>
<feature type="domain" description="Transketolase-like pyrimidine-binding" evidence="5">
    <location>
        <begin position="28"/>
        <end position="193"/>
    </location>
</feature>
<name>A0A0G1QA61_9BACT</name>
<comment type="cofactor">
    <cofactor evidence="1">
        <name>thiamine diphosphate</name>
        <dbReference type="ChEBI" id="CHEBI:58937"/>
    </cofactor>
</comment>
<dbReference type="InterPro" id="IPR051157">
    <property type="entry name" value="PDH/Transketolase"/>
</dbReference>
<protein>
    <submittedName>
        <fullName evidence="6">Transketolase, central region</fullName>
    </submittedName>
</protein>
<feature type="region of interest" description="Disordered" evidence="4">
    <location>
        <begin position="366"/>
        <end position="388"/>
    </location>
</feature>
<accession>A0A0G1QA61</accession>
<dbReference type="InterPro" id="IPR005475">
    <property type="entry name" value="Transketolase-like_Pyr-bd"/>
</dbReference>
<dbReference type="PANTHER" id="PTHR43825">
    <property type="entry name" value="PYRUVATE DEHYDROGENASE E1 COMPONENT"/>
    <property type="match status" value="1"/>
</dbReference>
<evidence type="ECO:0000313" key="6">
    <source>
        <dbReference type="EMBL" id="KKU41677.1"/>
    </source>
</evidence>
<comment type="caution">
    <text evidence="6">The sequence shown here is derived from an EMBL/GenBank/DDBJ whole genome shotgun (WGS) entry which is preliminary data.</text>
</comment>
<dbReference type="STRING" id="1618994.UX57_C0002G0047"/>
<dbReference type="PATRIC" id="fig|1618994.3.peg.133"/>
<dbReference type="SUPFAM" id="SSF52518">
    <property type="entry name" value="Thiamin diphosphate-binding fold (THDP-binding)"/>
    <property type="match status" value="1"/>
</dbReference>
<evidence type="ECO:0000256" key="2">
    <source>
        <dbReference type="ARBA" id="ARBA00007131"/>
    </source>
</evidence>
<comment type="similarity">
    <text evidence="2">Belongs to the transketolase family.</text>
</comment>
<sequence>MSSAPKSAILKQAYLSHHLFDAKHLVFASTRVGYGQGLVEAGRKNPSIVVLCCDVTESTQSMEFKKTYPDRFVQLGVSEQSAASIAAGMALCGKKPFVAAYAAFSPGRNFEQIRTCICLQHLPVVIVGSHAGVGVGPDGATHQMTEDIAMMRSLPDMTVVVPADQIEAKKATLAIAKLSSPSYLRLARESSPIFTTPKTPFRIGRAEVYRQGTDVTIVAAGPILYEALVAADLLLKQGIQACVINCHTIKPLDTKTLLMAAKQTGAFVTCEDGQVAGGLGGAVTEYLTASCPIPLERIGIQDRFGTSGEASELKTAYGLTAPFIVLAAKRALDRKRGKKVSLIPEYLTLAKEKSFALKQSIQKEALERTPKKWGGSKSDSTLLSRHDS</sequence>
<dbReference type="SUPFAM" id="SSF52922">
    <property type="entry name" value="TK C-terminal domain-like"/>
    <property type="match status" value="1"/>
</dbReference>
<dbReference type="InterPro" id="IPR029061">
    <property type="entry name" value="THDP-binding"/>
</dbReference>
<evidence type="ECO:0000256" key="3">
    <source>
        <dbReference type="ARBA" id="ARBA00023052"/>
    </source>
</evidence>
<reference evidence="6 7" key="1">
    <citation type="journal article" date="2015" name="Nature">
        <title>rRNA introns, odd ribosomes, and small enigmatic genomes across a large radiation of phyla.</title>
        <authorList>
            <person name="Brown C.T."/>
            <person name="Hug L.A."/>
            <person name="Thomas B.C."/>
            <person name="Sharon I."/>
            <person name="Castelle C.J."/>
            <person name="Singh A."/>
            <person name="Wilkins M.J."/>
            <person name="Williams K.H."/>
            <person name="Banfield J.F."/>
        </authorList>
    </citation>
    <scope>NUCLEOTIDE SEQUENCE [LARGE SCALE GENOMIC DNA]</scope>
</reference>
<dbReference type="Gene3D" id="3.40.50.920">
    <property type="match status" value="1"/>
</dbReference>
<dbReference type="SMART" id="SM00861">
    <property type="entry name" value="Transket_pyr"/>
    <property type="match status" value="1"/>
</dbReference>
<dbReference type="InterPro" id="IPR033248">
    <property type="entry name" value="Transketolase_C"/>
</dbReference>
<dbReference type="InterPro" id="IPR009014">
    <property type="entry name" value="Transketo_C/PFOR_II"/>
</dbReference>
<dbReference type="EMBL" id="LCMS01000002">
    <property type="protein sequence ID" value="KKU41677.1"/>
    <property type="molecule type" value="Genomic_DNA"/>
</dbReference>
<evidence type="ECO:0000256" key="4">
    <source>
        <dbReference type="SAM" id="MobiDB-lite"/>
    </source>
</evidence>
<keyword evidence="3" id="KW-0786">Thiamine pyrophosphate</keyword>
<evidence type="ECO:0000256" key="1">
    <source>
        <dbReference type="ARBA" id="ARBA00001964"/>
    </source>
</evidence>
<organism evidence="6 7">
    <name type="scientific">Candidatus Uhrbacteria bacterium GW2011_GWE2_46_68</name>
    <dbReference type="NCBI Taxonomy" id="1618994"/>
    <lineage>
        <taxon>Bacteria</taxon>
        <taxon>Candidatus Uhriibacteriota</taxon>
    </lineage>
</organism>
<dbReference type="Gene3D" id="3.40.50.970">
    <property type="match status" value="1"/>
</dbReference>
<dbReference type="CDD" id="cd07033">
    <property type="entry name" value="TPP_PYR_DXS_TK_like"/>
    <property type="match status" value="1"/>
</dbReference>
<dbReference type="FunFam" id="3.40.50.970:FF:000129">
    <property type="entry name" value="Transketolase"/>
    <property type="match status" value="1"/>
</dbReference>
<dbReference type="AlphaFoldDB" id="A0A0G1QA61"/>
<evidence type="ECO:0000259" key="5">
    <source>
        <dbReference type="SMART" id="SM00861"/>
    </source>
</evidence>
<dbReference type="PANTHER" id="PTHR43825:SF1">
    <property type="entry name" value="TRANSKETOLASE-LIKE PYRIMIDINE-BINDING DOMAIN-CONTAINING PROTEIN"/>
    <property type="match status" value="1"/>
</dbReference>
<dbReference type="Pfam" id="PF02779">
    <property type="entry name" value="Transket_pyr"/>
    <property type="match status" value="1"/>
</dbReference>
<dbReference type="Pfam" id="PF02780">
    <property type="entry name" value="Transketolase_C"/>
    <property type="match status" value="1"/>
</dbReference>
<gene>
    <name evidence="6" type="ORF">UX57_C0002G0047</name>
</gene>
<feature type="compositionally biased region" description="Polar residues" evidence="4">
    <location>
        <begin position="377"/>
        <end position="388"/>
    </location>
</feature>
<evidence type="ECO:0000313" key="7">
    <source>
        <dbReference type="Proteomes" id="UP000034795"/>
    </source>
</evidence>
<dbReference type="Proteomes" id="UP000034795">
    <property type="component" value="Unassembled WGS sequence"/>
</dbReference>